<accession>A0A4Y3WMD5</accession>
<evidence type="ECO:0000313" key="2">
    <source>
        <dbReference type="EMBL" id="GEC19993.1"/>
    </source>
</evidence>
<dbReference type="InterPro" id="IPR025736">
    <property type="entry name" value="PucR_C-HTH_dom"/>
</dbReference>
<dbReference type="AlphaFoldDB" id="A0A4Y3WMD5"/>
<keyword evidence="3" id="KW-1185">Reference proteome</keyword>
<evidence type="ECO:0000259" key="1">
    <source>
        <dbReference type="Pfam" id="PF13556"/>
    </source>
</evidence>
<reference evidence="2 3" key="1">
    <citation type="submission" date="2019-06" db="EMBL/GenBank/DDBJ databases">
        <title>Whole genome shotgun sequence of Pseudonocardia hydrocarbonoxydans NBRC 14498.</title>
        <authorList>
            <person name="Hosoyama A."/>
            <person name="Uohara A."/>
            <person name="Ohji S."/>
            <person name="Ichikawa N."/>
        </authorList>
    </citation>
    <scope>NUCLEOTIDE SEQUENCE [LARGE SCALE GENOMIC DNA]</scope>
    <source>
        <strain evidence="2 3">NBRC 14498</strain>
    </source>
</reference>
<dbReference type="Pfam" id="PF13556">
    <property type="entry name" value="HTH_30"/>
    <property type="match status" value="1"/>
</dbReference>
<proteinExistence type="predicted"/>
<gene>
    <name evidence="2" type="ORF">PHY01_22760</name>
</gene>
<feature type="domain" description="PucR C-terminal helix-turn-helix" evidence="1">
    <location>
        <begin position="28"/>
        <end position="86"/>
    </location>
</feature>
<evidence type="ECO:0000313" key="3">
    <source>
        <dbReference type="Proteomes" id="UP000320338"/>
    </source>
</evidence>
<name>A0A4Y3WMD5_9PSEU</name>
<dbReference type="EMBL" id="BJNG01000017">
    <property type="protein sequence ID" value="GEC19993.1"/>
    <property type="molecule type" value="Genomic_DNA"/>
</dbReference>
<dbReference type="InterPro" id="IPR051448">
    <property type="entry name" value="CdaR-like_regulators"/>
</dbReference>
<dbReference type="InterPro" id="IPR042070">
    <property type="entry name" value="PucR_C-HTH_sf"/>
</dbReference>
<comment type="caution">
    <text evidence="2">The sequence shown here is derived from an EMBL/GenBank/DDBJ whole genome shotgun (WGS) entry which is preliminary data.</text>
</comment>
<dbReference type="PANTHER" id="PTHR33744">
    <property type="entry name" value="CARBOHYDRATE DIACID REGULATOR"/>
    <property type="match status" value="1"/>
</dbReference>
<dbReference type="Proteomes" id="UP000320338">
    <property type="component" value="Unassembled WGS sequence"/>
</dbReference>
<dbReference type="PANTHER" id="PTHR33744:SF1">
    <property type="entry name" value="DNA-BINDING TRANSCRIPTIONAL ACTIVATOR ADER"/>
    <property type="match status" value="1"/>
</dbReference>
<sequence length="90" mass="10156">MPSRRPAARHPAARALRALAAHDPGDRLRETLAVYLDEAGSAPRTAKALALHRTSLYHRLRRIEEITGMDLSDGRDRLVLHLGLRLDSWR</sequence>
<organism evidence="2 3">
    <name type="scientific">Pseudonocardia hydrocarbonoxydans</name>
    <dbReference type="NCBI Taxonomy" id="76726"/>
    <lineage>
        <taxon>Bacteria</taxon>
        <taxon>Bacillati</taxon>
        <taxon>Actinomycetota</taxon>
        <taxon>Actinomycetes</taxon>
        <taxon>Pseudonocardiales</taxon>
        <taxon>Pseudonocardiaceae</taxon>
        <taxon>Pseudonocardia</taxon>
    </lineage>
</organism>
<protein>
    <recommendedName>
        <fullName evidence="1">PucR C-terminal helix-turn-helix domain-containing protein</fullName>
    </recommendedName>
</protein>
<dbReference type="Gene3D" id="1.10.10.2840">
    <property type="entry name" value="PucR C-terminal helix-turn-helix domain"/>
    <property type="match status" value="1"/>
</dbReference>
<dbReference type="RefSeq" id="WP_170183760.1">
    <property type="nucleotide sequence ID" value="NZ_BAAARZ010000019.1"/>
</dbReference>